<sequence length="364" mass="40041">MQKAKMGINNQSLITRFSIKYLAESLRKNPEKLTHESLESHTSNSIPSPMGCGTWAWGNRLLWGYDESMDSQLQAVFNLCVERGVTLFDTGDSYGTGKLNGQSEKLLGRFTGEYTGYNADHIRIATKLAPYPWRLTRHAMVKACQASATRLGRPVDLVQMHWSTGNYAPWQEGGLLDGLGDCLEKGLVKGVGLSNFGPKRLKSAYQKFASRGIPITSLQVQYSLLSTYPLADLGLKELCEQLGIKIIAYSPLALGLLTGKYRDNKNLPPGLRRFLFGQLIPAISPLMSCLEVIAQAKNKTISQVALNWCICKGTIPIPGAKNVRQAEDNLGALGWSLDSGEITELDKIAAGLDKKMVQNIFQTK</sequence>
<dbReference type="Gene3D" id="3.20.20.100">
    <property type="entry name" value="NADP-dependent oxidoreductase domain"/>
    <property type="match status" value="1"/>
</dbReference>
<gene>
    <name evidence="3" type="ORF">VL20_5457</name>
</gene>
<dbReference type="AlphaFoldDB" id="A0A0K1S823"/>
<dbReference type="CDD" id="cd19093">
    <property type="entry name" value="AKR_AtPLR-like"/>
    <property type="match status" value="1"/>
</dbReference>
<reference evidence="3 4" key="1">
    <citation type="journal article" date="2016" name="Stand. Genomic Sci.">
        <title>Complete genome sequence and genomic characterization of Microcystis panniformis FACHB 1757 by third-generation sequencing.</title>
        <authorList>
            <person name="Zhang J.Y."/>
            <person name="Guan R."/>
            <person name="Zhang H.J."/>
            <person name="Li H."/>
            <person name="Xiao P."/>
            <person name="Yu G.L."/>
            <person name="Du L."/>
            <person name="Cao D.M."/>
            <person name="Zhu B.C."/>
            <person name="Li R.H."/>
            <person name="Lu Z.H."/>
        </authorList>
    </citation>
    <scope>NUCLEOTIDE SEQUENCE [LARGE SCALE GENOMIC DNA]</scope>
    <source>
        <strain evidence="3 4">FACHB-1757</strain>
    </source>
</reference>
<evidence type="ECO:0000259" key="2">
    <source>
        <dbReference type="Pfam" id="PF00248"/>
    </source>
</evidence>
<dbReference type="GO" id="GO:0005737">
    <property type="term" value="C:cytoplasm"/>
    <property type="evidence" value="ECO:0007669"/>
    <property type="project" value="TreeGrafter"/>
</dbReference>
<dbReference type="Proteomes" id="UP000068167">
    <property type="component" value="Chromosome"/>
</dbReference>
<name>A0A0K1S823_9CHRO</name>
<dbReference type="PANTHER" id="PTHR43625:SF5">
    <property type="entry name" value="PYRIDOXAL REDUCTASE, CHLOROPLASTIC"/>
    <property type="match status" value="1"/>
</dbReference>
<dbReference type="InterPro" id="IPR023210">
    <property type="entry name" value="NADP_OxRdtase_dom"/>
</dbReference>
<evidence type="ECO:0000313" key="3">
    <source>
        <dbReference type="EMBL" id="AKV70287.1"/>
    </source>
</evidence>
<evidence type="ECO:0000313" key="4">
    <source>
        <dbReference type="Proteomes" id="UP000068167"/>
    </source>
</evidence>
<dbReference type="InterPro" id="IPR050791">
    <property type="entry name" value="Aldo-Keto_reductase"/>
</dbReference>
<organism evidence="3 4">
    <name type="scientific">Microcystis panniformis FACHB-1757</name>
    <dbReference type="NCBI Taxonomy" id="1638788"/>
    <lineage>
        <taxon>Bacteria</taxon>
        <taxon>Bacillati</taxon>
        <taxon>Cyanobacteriota</taxon>
        <taxon>Cyanophyceae</taxon>
        <taxon>Oscillatoriophycideae</taxon>
        <taxon>Chroococcales</taxon>
        <taxon>Microcystaceae</taxon>
        <taxon>Microcystis</taxon>
    </lineage>
</organism>
<dbReference type="KEGG" id="mpk:VL20_5457"/>
<keyword evidence="1" id="KW-0560">Oxidoreductase</keyword>
<accession>A0A0K1S823</accession>
<keyword evidence="4" id="KW-1185">Reference proteome</keyword>
<evidence type="ECO:0000256" key="1">
    <source>
        <dbReference type="ARBA" id="ARBA00023002"/>
    </source>
</evidence>
<dbReference type="InterPro" id="IPR036812">
    <property type="entry name" value="NAD(P)_OxRdtase_dom_sf"/>
</dbReference>
<proteinExistence type="predicted"/>
<dbReference type="PATRIC" id="fig|1638788.3.peg.5503"/>
<dbReference type="GO" id="GO:0016491">
    <property type="term" value="F:oxidoreductase activity"/>
    <property type="evidence" value="ECO:0007669"/>
    <property type="project" value="UniProtKB-KW"/>
</dbReference>
<protein>
    <submittedName>
        <fullName evidence="3">Pyridoxal reductase</fullName>
    </submittedName>
</protein>
<dbReference type="PANTHER" id="PTHR43625">
    <property type="entry name" value="AFLATOXIN B1 ALDEHYDE REDUCTASE"/>
    <property type="match status" value="1"/>
</dbReference>
<dbReference type="SUPFAM" id="SSF51430">
    <property type="entry name" value="NAD(P)-linked oxidoreductase"/>
    <property type="match status" value="1"/>
</dbReference>
<dbReference type="EMBL" id="CP011339">
    <property type="protein sequence ID" value="AKV70287.1"/>
    <property type="molecule type" value="Genomic_DNA"/>
</dbReference>
<dbReference type="Pfam" id="PF00248">
    <property type="entry name" value="Aldo_ket_red"/>
    <property type="match status" value="1"/>
</dbReference>
<feature type="domain" description="NADP-dependent oxidoreductase" evidence="2">
    <location>
        <begin position="49"/>
        <end position="349"/>
    </location>
</feature>